<dbReference type="OrthoDB" id="5190748at2"/>
<feature type="transmembrane region" description="Helical" evidence="1">
    <location>
        <begin position="21"/>
        <end position="45"/>
    </location>
</feature>
<proteinExistence type="predicted"/>
<gene>
    <name evidence="2" type="ORF">SLUN_37660</name>
</gene>
<keyword evidence="3" id="KW-1185">Reference proteome</keyword>
<evidence type="ECO:0000313" key="3">
    <source>
        <dbReference type="Proteomes" id="UP000244201"/>
    </source>
</evidence>
<dbReference type="GeneID" id="55660969"/>
<feature type="transmembrane region" description="Helical" evidence="1">
    <location>
        <begin position="141"/>
        <end position="167"/>
    </location>
</feature>
<dbReference type="KEGG" id="slk:SLUN_37660"/>
<dbReference type="InterPro" id="IPR039708">
    <property type="entry name" value="MT1774/Rv1733c-like"/>
</dbReference>
<dbReference type="AlphaFoldDB" id="A0A2R4TD42"/>
<evidence type="ECO:0000313" key="2">
    <source>
        <dbReference type="EMBL" id="AVZ77050.1"/>
    </source>
</evidence>
<accession>A0A2R4TD42</accession>
<name>A0A2R4TD42_9ACTN</name>
<keyword evidence="1" id="KW-0472">Membrane</keyword>
<dbReference type="PANTHER" id="PTHR42305:SF1">
    <property type="entry name" value="MEMBRANE PROTEIN RV1733C-RELATED"/>
    <property type="match status" value="1"/>
</dbReference>
<protein>
    <submittedName>
        <fullName evidence="2">Uncharacterized protein</fullName>
    </submittedName>
</protein>
<evidence type="ECO:0000256" key="1">
    <source>
        <dbReference type="SAM" id="Phobius"/>
    </source>
</evidence>
<keyword evidence="1" id="KW-1133">Transmembrane helix</keyword>
<dbReference type="Proteomes" id="UP000244201">
    <property type="component" value="Chromosome"/>
</dbReference>
<sequence length="195" mass="20844">MSPTRRGRQRRANPLCRRADVVRAWTTLVLGVCLVLGAPAAGLAAGWSAYAYNKAAAVEQAASKHRVRAELTQDAPKAVPSEEGFGGVEKYRVPVRWVTAGAGFCSGVALVDAGLERGDRTDVWLDSQGRVTSPPKPDADIWLAAFAIGSGAAAVSAAAALIMRLAVRRAADRRRMAEWEQEWALVGPKWSGHRA</sequence>
<dbReference type="PANTHER" id="PTHR42305">
    <property type="entry name" value="MEMBRANE PROTEIN RV1733C-RELATED"/>
    <property type="match status" value="1"/>
</dbReference>
<reference evidence="2 3" key="1">
    <citation type="submission" date="2018-01" db="EMBL/GenBank/DDBJ databases">
        <title>Complete genome sequence of Streptomyces lunaelactis MM109T, a Ferroverdin A producer isolated from cave moonmilk deposits.</title>
        <authorList>
            <person name="Naome A."/>
            <person name="Martinet L."/>
            <person name="Maciejewska M."/>
            <person name="Anderssen S."/>
            <person name="Adam D."/>
            <person name="Tenconi E."/>
            <person name="Deflandre B."/>
            <person name="Arguelles-Arias A."/>
            <person name="Calusinska M."/>
            <person name="Copieters W."/>
            <person name="Karim L."/>
            <person name="Hanikenne M."/>
            <person name="Baurain D."/>
            <person name="van Wezel G."/>
            <person name="Smargiasso N."/>
            <person name="de Pauw E."/>
            <person name="Delfosse P."/>
            <person name="Rigali S."/>
        </authorList>
    </citation>
    <scope>NUCLEOTIDE SEQUENCE [LARGE SCALE GENOMIC DNA]</scope>
    <source>
        <strain evidence="2 3">MM109</strain>
    </source>
</reference>
<dbReference type="EMBL" id="CP026304">
    <property type="protein sequence ID" value="AVZ77050.1"/>
    <property type="molecule type" value="Genomic_DNA"/>
</dbReference>
<dbReference type="RefSeq" id="WP_108154341.1">
    <property type="nucleotide sequence ID" value="NZ_CP026304.1"/>
</dbReference>
<keyword evidence="1" id="KW-0812">Transmembrane</keyword>
<organism evidence="2 3">
    <name type="scientific">Streptomyces lunaelactis</name>
    <dbReference type="NCBI Taxonomy" id="1535768"/>
    <lineage>
        <taxon>Bacteria</taxon>
        <taxon>Bacillati</taxon>
        <taxon>Actinomycetota</taxon>
        <taxon>Actinomycetes</taxon>
        <taxon>Kitasatosporales</taxon>
        <taxon>Streptomycetaceae</taxon>
        <taxon>Streptomyces</taxon>
    </lineage>
</organism>